<accession>A0ABT5HPJ0</accession>
<keyword evidence="3" id="KW-1185">Reference proteome</keyword>
<comment type="caution">
    <text evidence="2">The sequence shown here is derived from an EMBL/GenBank/DDBJ whole genome shotgun (WGS) entry which is preliminary data.</text>
</comment>
<evidence type="ECO:0000313" key="3">
    <source>
        <dbReference type="Proteomes" id="UP001214854"/>
    </source>
</evidence>
<feature type="chain" id="PRO_5046154730" evidence="1">
    <location>
        <begin position="20"/>
        <end position="171"/>
    </location>
</feature>
<sequence>MRIALFALATMLAAPAAFAAEPETHAFQLEVGRDRCTLNYPRTDGRTLTFLLHVDGTFSASIHQNRWEIVDDKDTKDQSKPMTLEFKGVGKTTAKWGGYRNGYVQGLWAGWDKNPSGPASTGEAMGLLEKAQVVSVTFEGKPMGTFDMKNKGFAAMALRTCARNVANIPAG</sequence>
<dbReference type="Proteomes" id="UP001214854">
    <property type="component" value="Unassembled WGS sequence"/>
</dbReference>
<dbReference type="RefSeq" id="WP_272746472.1">
    <property type="nucleotide sequence ID" value="NZ_JAQQKX010000001.1"/>
</dbReference>
<protein>
    <submittedName>
        <fullName evidence="2">Uncharacterized protein</fullName>
    </submittedName>
</protein>
<keyword evidence="1" id="KW-0732">Signal</keyword>
<reference evidence="2 3" key="1">
    <citation type="submission" date="2023-01" db="EMBL/GenBank/DDBJ databases">
        <title>Novel species of the genus Asticcacaulis isolated from rivers.</title>
        <authorList>
            <person name="Lu H."/>
        </authorList>
    </citation>
    <scope>NUCLEOTIDE SEQUENCE [LARGE SCALE GENOMIC DNA]</scope>
    <source>
        <strain evidence="2 3">BYS171W</strain>
    </source>
</reference>
<gene>
    <name evidence="2" type="ORF">PQU92_01635</name>
</gene>
<evidence type="ECO:0000313" key="2">
    <source>
        <dbReference type="EMBL" id="MDC7681959.1"/>
    </source>
</evidence>
<evidence type="ECO:0000256" key="1">
    <source>
        <dbReference type="SAM" id="SignalP"/>
    </source>
</evidence>
<feature type="signal peptide" evidence="1">
    <location>
        <begin position="1"/>
        <end position="19"/>
    </location>
</feature>
<proteinExistence type="predicted"/>
<name>A0ABT5HPJ0_9CAUL</name>
<organism evidence="2 3">
    <name type="scientific">Asticcacaulis aquaticus</name>
    <dbReference type="NCBI Taxonomy" id="2984212"/>
    <lineage>
        <taxon>Bacteria</taxon>
        <taxon>Pseudomonadati</taxon>
        <taxon>Pseudomonadota</taxon>
        <taxon>Alphaproteobacteria</taxon>
        <taxon>Caulobacterales</taxon>
        <taxon>Caulobacteraceae</taxon>
        <taxon>Asticcacaulis</taxon>
    </lineage>
</organism>
<dbReference type="EMBL" id="JAQQKX010000001">
    <property type="protein sequence ID" value="MDC7681959.1"/>
    <property type="molecule type" value="Genomic_DNA"/>
</dbReference>